<feature type="transmembrane region" description="Helical" evidence="7">
    <location>
        <begin position="51"/>
        <end position="73"/>
    </location>
</feature>
<dbReference type="GO" id="GO:0005345">
    <property type="term" value="F:purine nucleobase transmembrane transporter activity"/>
    <property type="evidence" value="ECO:0007669"/>
    <property type="project" value="TreeGrafter"/>
</dbReference>
<dbReference type="GO" id="GO:0005886">
    <property type="term" value="C:plasma membrane"/>
    <property type="evidence" value="ECO:0007669"/>
    <property type="project" value="TreeGrafter"/>
</dbReference>
<feature type="transmembrane region" description="Helical" evidence="7">
    <location>
        <begin position="140"/>
        <end position="165"/>
    </location>
</feature>
<evidence type="ECO:0000256" key="7">
    <source>
        <dbReference type="SAM" id="Phobius"/>
    </source>
</evidence>
<evidence type="ECO:0000256" key="1">
    <source>
        <dbReference type="ARBA" id="ARBA00004127"/>
    </source>
</evidence>
<dbReference type="AlphaFoldDB" id="A0A2G3E8C8"/>
<reference evidence="9" key="2">
    <citation type="submission" date="2017-10" db="EMBL/GenBank/DDBJ databases">
        <authorList>
            <person name="Banno H."/>
            <person name="Chua N.-H."/>
        </authorList>
    </citation>
    <scope>NUCLEOTIDE SEQUENCE [LARGE SCALE GENOMIC DNA]</scope>
    <source>
        <strain evidence="9">JK10</strain>
        <strain evidence="8">JK626</strain>
    </source>
</reference>
<dbReference type="InterPro" id="IPR045018">
    <property type="entry name" value="Azg-like"/>
</dbReference>
<dbReference type="InterPro" id="IPR006043">
    <property type="entry name" value="NCS2"/>
</dbReference>
<dbReference type="EMBL" id="PDYH01000042">
    <property type="protein sequence ID" value="PHU39549.1"/>
    <property type="molecule type" value="Genomic_DNA"/>
</dbReference>
<evidence type="ECO:0000256" key="3">
    <source>
        <dbReference type="ARBA" id="ARBA00022448"/>
    </source>
</evidence>
<name>A0A2G3E8C8_9FIRM</name>
<feature type="transmembrane region" description="Helical" evidence="7">
    <location>
        <begin position="419"/>
        <end position="446"/>
    </location>
</feature>
<dbReference type="PANTHER" id="PTHR43337">
    <property type="entry name" value="XANTHINE/URACIL PERMEASE C887.17-RELATED"/>
    <property type="match status" value="1"/>
</dbReference>
<dbReference type="STRING" id="46206.SAMN02910377_01913"/>
<evidence type="ECO:0000313" key="8">
    <source>
        <dbReference type="EMBL" id="PHU34058.1"/>
    </source>
</evidence>
<feature type="transmembrane region" description="Helical" evidence="7">
    <location>
        <begin position="85"/>
        <end position="102"/>
    </location>
</feature>
<gene>
    <name evidence="9" type="ORF">CSX00_09515</name>
    <name evidence="8" type="ORF">CSX01_12015</name>
</gene>
<evidence type="ECO:0000313" key="9">
    <source>
        <dbReference type="EMBL" id="PHU39549.1"/>
    </source>
</evidence>
<proteinExistence type="inferred from homology"/>
<keyword evidence="10" id="KW-1185">Reference proteome</keyword>
<feature type="transmembrane region" description="Helical" evidence="7">
    <location>
        <begin position="195"/>
        <end position="217"/>
    </location>
</feature>
<keyword evidence="3" id="KW-0813">Transport</keyword>
<comment type="caution">
    <text evidence="9">The sequence shown here is derived from an EMBL/GenBank/DDBJ whole genome shotgun (WGS) entry which is preliminary data.</text>
</comment>
<evidence type="ECO:0000256" key="2">
    <source>
        <dbReference type="ARBA" id="ARBA00005697"/>
    </source>
</evidence>
<keyword evidence="5 7" id="KW-1133">Transmembrane helix</keyword>
<evidence type="ECO:0000313" key="10">
    <source>
        <dbReference type="Proteomes" id="UP000224317"/>
    </source>
</evidence>
<accession>A0A2G3E8C8</accession>
<feature type="transmembrane region" description="Helical" evidence="7">
    <location>
        <begin position="458"/>
        <end position="474"/>
    </location>
</feature>
<dbReference type="RefSeq" id="WP_090489266.1">
    <property type="nucleotide sequence ID" value="NZ_PDYF01000041.1"/>
</dbReference>
<feature type="transmembrane region" description="Helical" evidence="7">
    <location>
        <begin position="274"/>
        <end position="295"/>
    </location>
</feature>
<feature type="transmembrane region" description="Helical" evidence="7">
    <location>
        <begin position="370"/>
        <end position="399"/>
    </location>
</feature>
<evidence type="ECO:0000256" key="6">
    <source>
        <dbReference type="ARBA" id="ARBA00023136"/>
    </source>
</evidence>
<dbReference type="PANTHER" id="PTHR43337:SF1">
    <property type="entry name" value="XANTHINE_URACIL PERMEASE C887.17-RELATED"/>
    <property type="match status" value="1"/>
</dbReference>
<feature type="transmembrane region" description="Helical" evidence="7">
    <location>
        <begin position="20"/>
        <end position="39"/>
    </location>
</feature>
<dbReference type="Proteomes" id="UP000224317">
    <property type="component" value="Unassembled WGS sequence"/>
</dbReference>
<organism evidence="9 10">
    <name type="scientific">Pseudobutyrivibrio ruminis</name>
    <dbReference type="NCBI Taxonomy" id="46206"/>
    <lineage>
        <taxon>Bacteria</taxon>
        <taxon>Bacillati</taxon>
        <taxon>Bacillota</taxon>
        <taxon>Clostridia</taxon>
        <taxon>Lachnospirales</taxon>
        <taxon>Lachnospiraceae</taxon>
        <taxon>Pseudobutyrivibrio</taxon>
    </lineage>
</organism>
<keyword evidence="6 7" id="KW-0472">Membrane</keyword>
<sequence length="475" mass="50306">MLEKRFKLSENNTTVKTEIIAGLTTFMTMAYIIALNPNILTGYRAGGDELWNGIFLATCLSSAVAMFVMAFLANKPFCLAPGMGLNSFMAIVIGNLVAMTGMGYVESFQSMLCIILIEGVVFLILSLLNVREKIVEAIPLGIRLGISPAIGLMLLNIGFGSNVYIADSNFNQFFVMKDFFGALTAGYARDTMTDAYPIMVLSAITMFVGLFVIVVLASKGVKSAVILGMFAASILYWICDFAVLGNNPFASLETASFVPAFGDMASTTLFKFNFAGLAQMGWFTAITLVITFCIIDMFDTIGTLVGTASRAGMVDREGNMPNMKEALLSDSIGTIVGSCTGTSTVTTFIESASGVEAGGRTGLTALTCGIAFAACIFLAPIAAIIPAAATSAALIYVGVLMMTGLKKVNFDDLSVCVPVTIMLIAMPISGSIGHGIGLAMISYTIIKVFTGKAKEVSALTYVISLLFLIKFFLAV</sequence>
<dbReference type="GO" id="GO:0012505">
    <property type="term" value="C:endomembrane system"/>
    <property type="evidence" value="ECO:0007669"/>
    <property type="project" value="UniProtKB-SubCell"/>
</dbReference>
<protein>
    <submittedName>
        <fullName evidence="9">NCS2 family permease</fullName>
    </submittedName>
</protein>
<dbReference type="Proteomes" id="UP000225889">
    <property type="component" value="Unassembled WGS sequence"/>
</dbReference>
<evidence type="ECO:0000256" key="4">
    <source>
        <dbReference type="ARBA" id="ARBA00022692"/>
    </source>
</evidence>
<dbReference type="EMBL" id="PDYF01000041">
    <property type="protein sequence ID" value="PHU34058.1"/>
    <property type="molecule type" value="Genomic_DNA"/>
</dbReference>
<feature type="transmembrane region" description="Helical" evidence="7">
    <location>
        <begin position="224"/>
        <end position="244"/>
    </location>
</feature>
<reference evidence="9" key="1">
    <citation type="submission" date="2017-10" db="EMBL/GenBank/DDBJ databases">
        <title>Resolving the taxonomy of Roseburia spp., Eubacterium rectale and Agathobacter spp. through phylogenomic analysis.</title>
        <authorList>
            <person name="Sheridan P.O."/>
            <person name="Walker A.W."/>
            <person name="Duncan S.H."/>
            <person name="Scott K.P."/>
            <person name="Toole P.W.O."/>
            <person name="Luis P."/>
            <person name="Flint H.J."/>
        </authorList>
    </citation>
    <scope>NUCLEOTIDE SEQUENCE [LARGE SCALE GENOMIC DNA]</scope>
    <source>
        <strain evidence="9">JK10</strain>
        <strain evidence="8">JK626</strain>
    </source>
</reference>
<dbReference type="Pfam" id="PF00860">
    <property type="entry name" value="Xan_ur_permease"/>
    <property type="match status" value="1"/>
</dbReference>
<comment type="subcellular location">
    <subcellularLocation>
        <location evidence="1">Endomembrane system</location>
        <topology evidence="1">Multi-pass membrane protein</topology>
    </subcellularLocation>
</comment>
<evidence type="ECO:0000256" key="5">
    <source>
        <dbReference type="ARBA" id="ARBA00022989"/>
    </source>
</evidence>
<comment type="similarity">
    <text evidence="2">Belongs to the nucleobase:cation symporter-2 (NCS2) (TC 2.A.40) family. Azg-like subfamily.</text>
</comment>
<feature type="transmembrane region" description="Helical" evidence="7">
    <location>
        <begin position="108"/>
        <end position="128"/>
    </location>
</feature>
<keyword evidence="4 7" id="KW-0812">Transmembrane</keyword>